<feature type="region of interest" description="Disordered" evidence="1">
    <location>
        <begin position="1"/>
        <end position="41"/>
    </location>
</feature>
<accession>A0A371CVM9</accession>
<organism evidence="2 3">
    <name type="scientific">Lentinus brumalis</name>
    <dbReference type="NCBI Taxonomy" id="2498619"/>
    <lineage>
        <taxon>Eukaryota</taxon>
        <taxon>Fungi</taxon>
        <taxon>Dikarya</taxon>
        <taxon>Basidiomycota</taxon>
        <taxon>Agaricomycotina</taxon>
        <taxon>Agaricomycetes</taxon>
        <taxon>Polyporales</taxon>
        <taxon>Polyporaceae</taxon>
        <taxon>Lentinus</taxon>
    </lineage>
</organism>
<name>A0A371CVM9_9APHY</name>
<dbReference type="EMBL" id="KZ857451">
    <property type="protein sequence ID" value="RDX44344.1"/>
    <property type="molecule type" value="Genomic_DNA"/>
</dbReference>
<evidence type="ECO:0000256" key="1">
    <source>
        <dbReference type="SAM" id="MobiDB-lite"/>
    </source>
</evidence>
<keyword evidence="3" id="KW-1185">Reference proteome</keyword>
<protein>
    <submittedName>
        <fullName evidence="2">Uncharacterized protein</fullName>
    </submittedName>
</protein>
<feature type="compositionally biased region" description="Polar residues" evidence="1">
    <location>
        <begin position="1"/>
        <end position="33"/>
    </location>
</feature>
<gene>
    <name evidence="2" type="ORF">OH76DRAFT_1409196</name>
</gene>
<evidence type="ECO:0000313" key="2">
    <source>
        <dbReference type="EMBL" id="RDX44344.1"/>
    </source>
</evidence>
<reference evidence="2 3" key="1">
    <citation type="journal article" date="2018" name="Biotechnol. Biofuels">
        <title>Integrative visual omics of the white-rot fungus Polyporus brumalis exposes the biotechnological potential of its oxidative enzymes for delignifying raw plant biomass.</title>
        <authorList>
            <person name="Miyauchi S."/>
            <person name="Rancon A."/>
            <person name="Drula E."/>
            <person name="Hage H."/>
            <person name="Chaduli D."/>
            <person name="Favel A."/>
            <person name="Grisel S."/>
            <person name="Henrissat B."/>
            <person name="Herpoel-Gimbert I."/>
            <person name="Ruiz-Duenas F.J."/>
            <person name="Chevret D."/>
            <person name="Hainaut M."/>
            <person name="Lin J."/>
            <person name="Wang M."/>
            <person name="Pangilinan J."/>
            <person name="Lipzen A."/>
            <person name="Lesage-Meessen L."/>
            <person name="Navarro D."/>
            <person name="Riley R."/>
            <person name="Grigoriev I.V."/>
            <person name="Zhou S."/>
            <person name="Raouche S."/>
            <person name="Rosso M.N."/>
        </authorList>
    </citation>
    <scope>NUCLEOTIDE SEQUENCE [LARGE SCALE GENOMIC DNA]</scope>
    <source>
        <strain evidence="2 3">BRFM 1820</strain>
    </source>
</reference>
<evidence type="ECO:0000313" key="3">
    <source>
        <dbReference type="Proteomes" id="UP000256964"/>
    </source>
</evidence>
<dbReference type="Proteomes" id="UP000256964">
    <property type="component" value="Unassembled WGS sequence"/>
</dbReference>
<proteinExistence type="predicted"/>
<dbReference type="AlphaFoldDB" id="A0A371CVM9"/>
<sequence>MVSDPRSSVFSSPNQRQVRPSGPTNASSHTTARACTPVSRARASSLTTAIKVVCRDAR</sequence>